<comment type="caution">
    <text evidence="3">The sequence shown here is derived from an EMBL/GenBank/DDBJ whole genome shotgun (WGS) entry which is preliminary data.</text>
</comment>
<organism evidence="3 4">
    <name type="scientific">Culicoidibacter larvae</name>
    <dbReference type="NCBI Taxonomy" id="2579976"/>
    <lineage>
        <taxon>Bacteria</taxon>
        <taxon>Bacillati</taxon>
        <taxon>Bacillota</taxon>
        <taxon>Culicoidibacteria</taxon>
        <taxon>Culicoidibacterales</taxon>
        <taxon>Culicoidibacteraceae</taxon>
        <taxon>Culicoidibacter</taxon>
    </lineage>
</organism>
<evidence type="ECO:0000313" key="4">
    <source>
        <dbReference type="Proteomes" id="UP000306912"/>
    </source>
</evidence>
<dbReference type="Proteomes" id="UP000306912">
    <property type="component" value="Unassembled WGS sequence"/>
</dbReference>
<evidence type="ECO:0000259" key="2">
    <source>
        <dbReference type="PROSITE" id="PS51462"/>
    </source>
</evidence>
<evidence type="ECO:0000313" key="3">
    <source>
        <dbReference type="EMBL" id="TLG76809.1"/>
    </source>
</evidence>
<dbReference type="Gene3D" id="3.90.79.10">
    <property type="entry name" value="Nucleoside Triphosphate Pyrophosphohydrolase"/>
    <property type="match status" value="1"/>
</dbReference>
<sequence length="169" mass="19331">MDQENMLHYLDTFDDLLFRTNIFGHFSSSGFITNKTHDKILLIHHNIYKSWGWTGGHMDGDDDFVAVALKEAQEETGISDFSFVTTDIASLDILEVPGHFKNGKYVSAHVHLSLAYLLEADENDAVFVKEDENSGVAWFPINEVLDVCTEEHMKTVYQKLLDKLKQFEK</sequence>
<protein>
    <submittedName>
        <fullName evidence="3">NUDIX hydrolase</fullName>
    </submittedName>
</protein>
<accession>A0A5R8QFJ7</accession>
<proteinExistence type="inferred from homology"/>
<dbReference type="InParanoid" id="A0A5R8QFJ7"/>
<dbReference type="GO" id="GO:0016787">
    <property type="term" value="F:hydrolase activity"/>
    <property type="evidence" value="ECO:0007669"/>
    <property type="project" value="UniProtKB-KW"/>
</dbReference>
<dbReference type="SUPFAM" id="SSF55811">
    <property type="entry name" value="Nudix"/>
    <property type="match status" value="1"/>
</dbReference>
<evidence type="ECO:0000256" key="1">
    <source>
        <dbReference type="ARBA" id="ARBA00005582"/>
    </source>
</evidence>
<dbReference type="InterPro" id="IPR000086">
    <property type="entry name" value="NUDIX_hydrolase_dom"/>
</dbReference>
<dbReference type="Pfam" id="PF00293">
    <property type="entry name" value="NUDIX"/>
    <property type="match status" value="1"/>
</dbReference>
<dbReference type="PROSITE" id="PS51462">
    <property type="entry name" value="NUDIX"/>
    <property type="match status" value="1"/>
</dbReference>
<dbReference type="PANTHER" id="PTHR43736">
    <property type="entry name" value="ADP-RIBOSE PYROPHOSPHATASE"/>
    <property type="match status" value="1"/>
</dbReference>
<keyword evidence="4" id="KW-1185">Reference proteome</keyword>
<dbReference type="InterPro" id="IPR015797">
    <property type="entry name" value="NUDIX_hydrolase-like_dom_sf"/>
</dbReference>
<feature type="domain" description="Nudix hydrolase" evidence="2">
    <location>
        <begin position="23"/>
        <end position="162"/>
    </location>
</feature>
<keyword evidence="3" id="KW-0378">Hydrolase</keyword>
<dbReference type="OrthoDB" id="9787880at2"/>
<gene>
    <name evidence="3" type="ORF">FEZ08_03260</name>
</gene>
<dbReference type="EMBL" id="VBWP01000002">
    <property type="protein sequence ID" value="TLG76809.1"/>
    <property type="molecule type" value="Genomic_DNA"/>
</dbReference>
<dbReference type="AlphaFoldDB" id="A0A5R8QFJ7"/>
<dbReference type="CDD" id="cd03674">
    <property type="entry name" value="NUDIX_Hydrolase"/>
    <property type="match status" value="1"/>
</dbReference>
<name>A0A5R8QFJ7_9FIRM</name>
<dbReference type="RefSeq" id="WP_138190447.1">
    <property type="nucleotide sequence ID" value="NZ_VBWP01000002.1"/>
</dbReference>
<dbReference type="PANTHER" id="PTHR43736:SF1">
    <property type="entry name" value="DIHYDRONEOPTERIN TRIPHOSPHATE DIPHOSPHATASE"/>
    <property type="match status" value="1"/>
</dbReference>
<comment type="similarity">
    <text evidence="1">Belongs to the Nudix hydrolase family.</text>
</comment>
<reference evidence="3 4" key="1">
    <citation type="submission" date="2019-05" db="EMBL/GenBank/DDBJ databases">
        <title>Culicoidintestinum kansasii gen. nov., sp. nov. from the gastrointestinal tract of the biting midge, Culicoides sonorensis.</title>
        <authorList>
            <person name="Neupane S."/>
            <person name="Ghosh A."/>
            <person name="Gunther S."/>
            <person name="Martin K."/>
            <person name="Zurek L."/>
        </authorList>
    </citation>
    <scope>NUCLEOTIDE SEQUENCE [LARGE SCALE GENOMIC DNA]</scope>
    <source>
        <strain evidence="3 4">CS-1</strain>
    </source>
</reference>